<comment type="caution">
    <text evidence="2">The sequence shown here is derived from an EMBL/GenBank/DDBJ whole genome shotgun (WGS) entry which is preliminary data.</text>
</comment>
<evidence type="ECO:0000313" key="3">
    <source>
        <dbReference type="Proteomes" id="UP000292858"/>
    </source>
</evidence>
<dbReference type="InterPro" id="IPR002145">
    <property type="entry name" value="CopG"/>
</dbReference>
<reference evidence="2 3" key="1">
    <citation type="submission" date="2019-02" db="EMBL/GenBank/DDBJ databases">
        <title>Thermus sp. a novel from hot spring.</title>
        <authorList>
            <person name="Zhao Z."/>
        </authorList>
    </citation>
    <scope>NUCLEOTIDE SEQUENCE [LARGE SCALE GENOMIC DNA]</scope>
    <source>
        <strain evidence="2 3">CFH 72773T</strain>
    </source>
</reference>
<dbReference type="Gene3D" id="1.10.1220.10">
    <property type="entry name" value="Met repressor-like"/>
    <property type="match status" value="1"/>
</dbReference>
<evidence type="ECO:0000313" key="2">
    <source>
        <dbReference type="EMBL" id="TBH15911.1"/>
    </source>
</evidence>
<accession>A0A4Q9AXP0</accession>
<dbReference type="InterPro" id="IPR010985">
    <property type="entry name" value="Ribbon_hlx_hlx"/>
</dbReference>
<dbReference type="GO" id="GO:0006355">
    <property type="term" value="P:regulation of DNA-templated transcription"/>
    <property type="evidence" value="ECO:0007669"/>
    <property type="project" value="InterPro"/>
</dbReference>
<name>A0A4Q9AXP0_9DEIN</name>
<dbReference type="OrthoDB" id="3542100at2"/>
<organism evidence="2 3">
    <name type="scientific">Thermus thermamylovorans</name>
    <dbReference type="NCBI Taxonomy" id="2509362"/>
    <lineage>
        <taxon>Bacteria</taxon>
        <taxon>Thermotogati</taxon>
        <taxon>Deinococcota</taxon>
        <taxon>Deinococci</taxon>
        <taxon>Thermales</taxon>
        <taxon>Thermaceae</taxon>
        <taxon>Thermus</taxon>
    </lineage>
</organism>
<feature type="domain" description="Ribbon-helix-helix protein CopG" evidence="1">
    <location>
        <begin position="2"/>
        <end position="40"/>
    </location>
</feature>
<dbReference type="CDD" id="cd21631">
    <property type="entry name" value="RHH_CopG_NikR-like"/>
    <property type="match status" value="1"/>
</dbReference>
<dbReference type="Proteomes" id="UP000292858">
    <property type="component" value="Unassembled WGS sequence"/>
</dbReference>
<keyword evidence="3" id="KW-1185">Reference proteome</keyword>
<gene>
    <name evidence="2" type="ORF">ETP66_10770</name>
</gene>
<dbReference type="InterPro" id="IPR013321">
    <property type="entry name" value="Arc_rbn_hlx_hlx"/>
</dbReference>
<dbReference type="RefSeq" id="WP_130842607.1">
    <property type="nucleotide sequence ID" value="NZ_SIJL01000021.1"/>
</dbReference>
<sequence>MKRTTLYLPEELDLLLSQLAQREGRSKAEPIREALERFAEARREEVLPSWVGVGESADPGYIDRDEEELLPLAERHRVRRALTLDRGHFLRFRPRGWEYLEVWP</sequence>
<dbReference type="SUPFAM" id="SSF47598">
    <property type="entry name" value="Ribbon-helix-helix"/>
    <property type="match status" value="1"/>
</dbReference>
<dbReference type="EMBL" id="SIJL01000021">
    <property type="protein sequence ID" value="TBH15911.1"/>
    <property type="molecule type" value="Genomic_DNA"/>
</dbReference>
<protein>
    <submittedName>
        <fullName evidence="2">Ribbon-helix-helix protein, CopG family</fullName>
    </submittedName>
</protein>
<proteinExistence type="predicted"/>
<dbReference type="Pfam" id="PF01402">
    <property type="entry name" value="RHH_1"/>
    <property type="match status" value="1"/>
</dbReference>
<dbReference type="AlphaFoldDB" id="A0A4Q9AXP0"/>
<evidence type="ECO:0000259" key="1">
    <source>
        <dbReference type="Pfam" id="PF01402"/>
    </source>
</evidence>